<dbReference type="InterPro" id="IPR001753">
    <property type="entry name" value="Enoyl-CoA_hydra/iso"/>
</dbReference>
<proteinExistence type="predicted"/>
<evidence type="ECO:0000313" key="2">
    <source>
        <dbReference type="Proteomes" id="UP001244552"/>
    </source>
</evidence>
<dbReference type="Proteomes" id="UP001244552">
    <property type="component" value="Unassembled WGS sequence"/>
</dbReference>
<dbReference type="CDD" id="cd06558">
    <property type="entry name" value="crotonase-like"/>
    <property type="match status" value="1"/>
</dbReference>
<dbReference type="EMBL" id="JAUSVU010000013">
    <property type="protein sequence ID" value="MDQ0534651.1"/>
    <property type="molecule type" value="Genomic_DNA"/>
</dbReference>
<dbReference type="PANTHER" id="PTHR11941:SF54">
    <property type="entry name" value="ENOYL-COA HYDRATASE, MITOCHONDRIAL"/>
    <property type="match status" value="1"/>
</dbReference>
<evidence type="ECO:0000313" key="1">
    <source>
        <dbReference type="EMBL" id="MDQ0534651.1"/>
    </source>
</evidence>
<reference evidence="1 2" key="1">
    <citation type="submission" date="2023-07" db="EMBL/GenBank/DDBJ databases">
        <title>Genomic Encyclopedia of Type Strains, Phase IV (KMG-IV): sequencing the most valuable type-strain genomes for metagenomic binning, comparative biology and taxonomic classification.</title>
        <authorList>
            <person name="Goeker M."/>
        </authorList>
    </citation>
    <scope>NUCLEOTIDE SEQUENCE [LARGE SCALE GENOMIC DNA]</scope>
    <source>
        <strain evidence="1 2">DSM 19922</strain>
    </source>
</reference>
<accession>A0ABU0MMM1</accession>
<dbReference type="PANTHER" id="PTHR11941">
    <property type="entry name" value="ENOYL-COA HYDRATASE-RELATED"/>
    <property type="match status" value="1"/>
</dbReference>
<protein>
    <submittedName>
        <fullName evidence="1">Enoyl-CoA hydratase/carnithine racemase</fullName>
    </submittedName>
</protein>
<organism evidence="1 2">
    <name type="scientific">Azospirillum picis</name>
    <dbReference type="NCBI Taxonomy" id="488438"/>
    <lineage>
        <taxon>Bacteria</taxon>
        <taxon>Pseudomonadati</taxon>
        <taxon>Pseudomonadota</taxon>
        <taxon>Alphaproteobacteria</taxon>
        <taxon>Rhodospirillales</taxon>
        <taxon>Azospirillaceae</taxon>
        <taxon>Azospirillum</taxon>
    </lineage>
</organism>
<sequence length="242" mass="25768">MFRVERDADIAIVRLDNPPVNAVRFDRWRDLPPLIEGLERDGIAAMVFTGLPHRHFCGGNDFREFASLTPDQTLAGTAAVRDALRAVHDSPVLAIAALHGAAVGSGFMLACACDLRLATADAKLGLPEVKVDAFGGYRIVREVLAKGEARMLALTGNSMSGTRAHQIGLVQELGPGPEGVLDRAVEVAHELAGTLKGKMRAGIKATLNREDELDLWTAYDLERDFASAVMGQAMSEAAAPGG</sequence>
<dbReference type="Gene3D" id="3.90.226.10">
    <property type="entry name" value="2-enoyl-CoA Hydratase, Chain A, domain 1"/>
    <property type="match status" value="1"/>
</dbReference>
<keyword evidence="2" id="KW-1185">Reference proteome</keyword>
<dbReference type="RefSeq" id="WP_209983700.1">
    <property type="nucleotide sequence ID" value="NZ_JAGINO010000012.1"/>
</dbReference>
<dbReference type="SUPFAM" id="SSF52096">
    <property type="entry name" value="ClpP/crotonase"/>
    <property type="match status" value="1"/>
</dbReference>
<dbReference type="InterPro" id="IPR029045">
    <property type="entry name" value="ClpP/crotonase-like_dom_sf"/>
</dbReference>
<comment type="caution">
    <text evidence="1">The sequence shown here is derived from an EMBL/GenBank/DDBJ whole genome shotgun (WGS) entry which is preliminary data.</text>
</comment>
<name>A0ABU0MMM1_9PROT</name>
<gene>
    <name evidence="1" type="ORF">QO018_003528</name>
</gene>
<dbReference type="Pfam" id="PF00378">
    <property type="entry name" value="ECH_1"/>
    <property type="match status" value="1"/>
</dbReference>